<sequence length="56" mass="6015">MKNHLLRQPPTLPSPPSPGDFPYKQNAASPPPILINGPDPSRDSPEHAENGVSSFL</sequence>
<organism evidence="2 3">
    <name type="scientific">Castilleja foliolosa</name>
    <dbReference type="NCBI Taxonomy" id="1961234"/>
    <lineage>
        <taxon>Eukaryota</taxon>
        <taxon>Viridiplantae</taxon>
        <taxon>Streptophyta</taxon>
        <taxon>Embryophyta</taxon>
        <taxon>Tracheophyta</taxon>
        <taxon>Spermatophyta</taxon>
        <taxon>Magnoliopsida</taxon>
        <taxon>eudicotyledons</taxon>
        <taxon>Gunneridae</taxon>
        <taxon>Pentapetalae</taxon>
        <taxon>asterids</taxon>
        <taxon>lamiids</taxon>
        <taxon>Lamiales</taxon>
        <taxon>Orobanchaceae</taxon>
        <taxon>Pedicularideae</taxon>
        <taxon>Castillejinae</taxon>
        <taxon>Castilleja</taxon>
    </lineage>
</organism>
<feature type="region of interest" description="Disordered" evidence="1">
    <location>
        <begin position="1"/>
        <end position="56"/>
    </location>
</feature>
<comment type="caution">
    <text evidence="2">The sequence shown here is derived from an EMBL/GenBank/DDBJ whole genome shotgun (WGS) entry which is preliminary data.</text>
</comment>
<protein>
    <submittedName>
        <fullName evidence="2">Uncharacterized protein</fullName>
    </submittedName>
</protein>
<keyword evidence="3" id="KW-1185">Reference proteome</keyword>
<dbReference type="EMBL" id="JAVIJP010000007">
    <property type="protein sequence ID" value="KAL3649439.1"/>
    <property type="molecule type" value="Genomic_DNA"/>
</dbReference>
<evidence type="ECO:0000256" key="1">
    <source>
        <dbReference type="SAM" id="MobiDB-lite"/>
    </source>
</evidence>
<dbReference type="Proteomes" id="UP001632038">
    <property type="component" value="Unassembled WGS sequence"/>
</dbReference>
<evidence type="ECO:0000313" key="3">
    <source>
        <dbReference type="Proteomes" id="UP001632038"/>
    </source>
</evidence>
<reference evidence="3" key="1">
    <citation type="journal article" date="2024" name="IScience">
        <title>Strigolactones Initiate the Formation of Haustorium-like Structures in Castilleja.</title>
        <authorList>
            <person name="Buerger M."/>
            <person name="Peterson D."/>
            <person name="Chory J."/>
        </authorList>
    </citation>
    <scope>NUCLEOTIDE SEQUENCE [LARGE SCALE GENOMIC DNA]</scope>
</reference>
<dbReference type="AlphaFoldDB" id="A0ABD3E5M6"/>
<feature type="compositionally biased region" description="Basic and acidic residues" evidence="1">
    <location>
        <begin position="40"/>
        <end position="49"/>
    </location>
</feature>
<name>A0ABD3E5M6_9LAMI</name>
<accession>A0ABD3E5M6</accession>
<gene>
    <name evidence="2" type="ORF">CASFOL_005842</name>
</gene>
<proteinExistence type="predicted"/>
<feature type="compositionally biased region" description="Pro residues" evidence="1">
    <location>
        <begin position="10"/>
        <end position="19"/>
    </location>
</feature>
<evidence type="ECO:0000313" key="2">
    <source>
        <dbReference type="EMBL" id="KAL3649439.1"/>
    </source>
</evidence>